<accession>A0A1Q9D3W5</accession>
<dbReference type="AlphaFoldDB" id="A0A1Q9D3W5"/>
<evidence type="ECO:0000313" key="2">
    <source>
        <dbReference type="EMBL" id="OLP89873.1"/>
    </source>
</evidence>
<feature type="region of interest" description="Disordered" evidence="1">
    <location>
        <begin position="238"/>
        <end position="260"/>
    </location>
</feature>
<feature type="region of interest" description="Disordered" evidence="1">
    <location>
        <begin position="37"/>
        <end position="64"/>
    </location>
</feature>
<organism evidence="2 3">
    <name type="scientific">Symbiodinium microadriaticum</name>
    <name type="common">Dinoflagellate</name>
    <name type="synonym">Zooxanthella microadriatica</name>
    <dbReference type="NCBI Taxonomy" id="2951"/>
    <lineage>
        <taxon>Eukaryota</taxon>
        <taxon>Sar</taxon>
        <taxon>Alveolata</taxon>
        <taxon>Dinophyceae</taxon>
        <taxon>Suessiales</taxon>
        <taxon>Symbiodiniaceae</taxon>
        <taxon>Symbiodinium</taxon>
    </lineage>
</organism>
<name>A0A1Q9D3W5_SYMMI</name>
<dbReference type="EMBL" id="LSRX01000739">
    <property type="protein sequence ID" value="OLP89873.1"/>
    <property type="molecule type" value="Genomic_DNA"/>
</dbReference>
<gene>
    <name evidence="2" type="ORF">AK812_SmicGene28633</name>
</gene>
<reference evidence="2 3" key="1">
    <citation type="submission" date="2016-02" db="EMBL/GenBank/DDBJ databases">
        <title>Genome analysis of coral dinoflagellate symbionts highlights evolutionary adaptations to a symbiotic lifestyle.</title>
        <authorList>
            <person name="Aranda M."/>
            <person name="Li Y."/>
            <person name="Liew Y.J."/>
            <person name="Baumgarten S."/>
            <person name="Simakov O."/>
            <person name="Wilson M."/>
            <person name="Piel J."/>
            <person name="Ashoor H."/>
            <person name="Bougouffa S."/>
            <person name="Bajic V.B."/>
            <person name="Ryu T."/>
            <person name="Ravasi T."/>
            <person name="Bayer T."/>
            <person name="Micklem G."/>
            <person name="Kim H."/>
            <person name="Bhak J."/>
            <person name="Lajeunesse T.C."/>
            <person name="Voolstra C.R."/>
        </authorList>
    </citation>
    <scope>NUCLEOTIDE SEQUENCE [LARGE SCALE GENOMIC DNA]</scope>
    <source>
        <strain evidence="2 3">CCMP2467</strain>
    </source>
</reference>
<dbReference type="OrthoDB" id="433664at2759"/>
<sequence length="322" mass="35665">MPVRRPGGKYRGLIARNKSDAEVAKEARDRLRRATEAAIRRGAARKKKDPLAGTKLKKKEEDSEATRQQRILNMLIGGKKGNLKKFFLAWLTGVQIQMKESLIEERELAWQRTCVRDAHGKCHADARIQPTQFEMPIEALARAGAWAGGLGLGSGTLPRKLAESLAAAVNALPRPQSVGNLKDRWRPGPGPHGPAELEDFKPGMPKNAWLQAPTETVSHYKSGRKYKLDPLNMRTSTIHAPPNANSSATPSVGTPQEETEEEVKPCEWPMLSFAVNVDFEVRCQVKFVSPIRQPGAILQEVRPGYQSCDTTRELHQSSVEIA</sequence>
<feature type="compositionally biased region" description="Polar residues" evidence="1">
    <location>
        <begin position="238"/>
        <end position="256"/>
    </location>
</feature>
<keyword evidence="3" id="KW-1185">Reference proteome</keyword>
<comment type="caution">
    <text evidence="2">The sequence shown here is derived from an EMBL/GenBank/DDBJ whole genome shotgun (WGS) entry which is preliminary data.</text>
</comment>
<evidence type="ECO:0000256" key="1">
    <source>
        <dbReference type="SAM" id="MobiDB-lite"/>
    </source>
</evidence>
<dbReference type="Proteomes" id="UP000186817">
    <property type="component" value="Unassembled WGS sequence"/>
</dbReference>
<proteinExistence type="predicted"/>
<evidence type="ECO:0000313" key="3">
    <source>
        <dbReference type="Proteomes" id="UP000186817"/>
    </source>
</evidence>
<protein>
    <submittedName>
        <fullName evidence="2">Uncharacterized protein</fullName>
    </submittedName>
</protein>